<dbReference type="Proteomes" id="UP000583752">
    <property type="component" value="Unassembled WGS sequence"/>
</dbReference>
<evidence type="ECO:0000256" key="1">
    <source>
        <dbReference type="SAM" id="SignalP"/>
    </source>
</evidence>
<organism evidence="2 3">
    <name type="scientific">Massilia polaris</name>
    <dbReference type="NCBI Taxonomy" id="2728846"/>
    <lineage>
        <taxon>Bacteria</taxon>
        <taxon>Pseudomonadati</taxon>
        <taxon>Pseudomonadota</taxon>
        <taxon>Betaproteobacteria</taxon>
        <taxon>Burkholderiales</taxon>
        <taxon>Oxalobacteraceae</taxon>
        <taxon>Telluria group</taxon>
        <taxon>Massilia</taxon>
    </lineage>
</organism>
<feature type="chain" id="PRO_5032278293" evidence="1">
    <location>
        <begin position="26"/>
        <end position="146"/>
    </location>
</feature>
<feature type="signal peptide" evidence="1">
    <location>
        <begin position="1"/>
        <end position="25"/>
    </location>
</feature>
<dbReference type="PANTHER" id="PTHR37953">
    <property type="entry name" value="UPF0127 PROTEIN MJ1496"/>
    <property type="match status" value="1"/>
</dbReference>
<accession>A0A848HQT3</accession>
<protein>
    <submittedName>
        <fullName evidence="2">DUF192 domain-containing protein</fullName>
    </submittedName>
</protein>
<dbReference type="RefSeq" id="WP_169466773.1">
    <property type="nucleotide sequence ID" value="NZ_JABBGG010000007.1"/>
</dbReference>
<dbReference type="PROSITE" id="PS51257">
    <property type="entry name" value="PROKAR_LIPOPROTEIN"/>
    <property type="match status" value="1"/>
</dbReference>
<proteinExistence type="predicted"/>
<keyword evidence="3" id="KW-1185">Reference proteome</keyword>
<comment type="caution">
    <text evidence="2">The sequence shown here is derived from an EMBL/GenBank/DDBJ whole genome shotgun (WGS) entry which is preliminary data.</text>
</comment>
<gene>
    <name evidence="2" type="ORF">HHL21_13760</name>
</gene>
<dbReference type="InterPro" id="IPR003795">
    <property type="entry name" value="DUF192"/>
</dbReference>
<reference evidence="2 3" key="1">
    <citation type="submission" date="2020-04" db="EMBL/GenBank/DDBJ databases">
        <title>Massilia sp. RP-1-19 isolated from soil.</title>
        <authorList>
            <person name="Dahal R.H."/>
        </authorList>
    </citation>
    <scope>NUCLEOTIDE SEQUENCE [LARGE SCALE GENOMIC DNA]</scope>
    <source>
        <strain evidence="2 3">RP-1-19</strain>
    </source>
</reference>
<name>A0A848HQT3_9BURK</name>
<evidence type="ECO:0000313" key="2">
    <source>
        <dbReference type="EMBL" id="NML62121.1"/>
    </source>
</evidence>
<dbReference type="EMBL" id="JABBGG010000007">
    <property type="protein sequence ID" value="NML62121.1"/>
    <property type="molecule type" value="Genomic_DNA"/>
</dbReference>
<dbReference type="PANTHER" id="PTHR37953:SF1">
    <property type="entry name" value="UPF0127 PROTEIN MJ1496"/>
    <property type="match status" value="1"/>
</dbReference>
<keyword evidence="1" id="KW-0732">Signal</keyword>
<dbReference type="Gene3D" id="2.60.120.1140">
    <property type="entry name" value="Protein of unknown function DUF192"/>
    <property type="match status" value="1"/>
</dbReference>
<dbReference type="AlphaFoldDB" id="A0A848HQT3"/>
<dbReference type="InterPro" id="IPR038695">
    <property type="entry name" value="Saro_0823-like_sf"/>
</dbReference>
<evidence type="ECO:0000313" key="3">
    <source>
        <dbReference type="Proteomes" id="UP000583752"/>
    </source>
</evidence>
<sequence length="146" mass="15822">MKKNFAPVAVAALLALVACGAGAQAAPFPTVQLAAGMHLIQAEVAQTDPQRQQGLMQREKMANNHGMVFVFDQASPQCMWMKNTLLPLSVAFIDADGKIVNIEDMQPQTLDSHCSTRPVKYALEMNLGWFKQKNVKPGSAISGLPK</sequence>
<dbReference type="Pfam" id="PF02643">
    <property type="entry name" value="DUF192"/>
    <property type="match status" value="1"/>
</dbReference>